<dbReference type="InterPro" id="IPR027417">
    <property type="entry name" value="P-loop_NTPase"/>
</dbReference>
<dbReference type="SMART" id="SM00382">
    <property type="entry name" value="AAA"/>
    <property type="match status" value="1"/>
</dbReference>
<feature type="binding site" evidence="9">
    <location>
        <position position="187"/>
    </location>
    <ligand>
        <name>ATP</name>
        <dbReference type="ChEBI" id="CHEBI:30616"/>
    </ligand>
</feature>
<evidence type="ECO:0000256" key="9">
    <source>
        <dbReference type="HAMAP-Rule" id="MF_00016"/>
    </source>
</evidence>
<dbReference type="EC" id="3.6.4.-" evidence="9"/>
<feature type="binding site" evidence="9">
    <location>
        <position position="72"/>
    </location>
    <ligand>
        <name>ATP</name>
        <dbReference type="ChEBI" id="CHEBI:30616"/>
    </ligand>
</feature>
<keyword evidence="12" id="KW-1185">Reference proteome</keyword>
<dbReference type="SUPFAM" id="SSF46785">
    <property type="entry name" value="Winged helix' DNA-binding domain"/>
    <property type="match status" value="1"/>
</dbReference>
<evidence type="ECO:0000256" key="5">
    <source>
        <dbReference type="ARBA" id="ARBA00022840"/>
    </source>
</evidence>
<dbReference type="GO" id="GO:0004386">
    <property type="term" value="F:helicase activity"/>
    <property type="evidence" value="ECO:0007669"/>
    <property type="project" value="UniProtKB-KW"/>
</dbReference>
<feature type="binding site" evidence="9">
    <location>
        <position position="68"/>
    </location>
    <ligand>
        <name>ATP</name>
        <dbReference type="ChEBI" id="CHEBI:30616"/>
    </ligand>
</feature>
<dbReference type="Pfam" id="PF05496">
    <property type="entry name" value="RuvB_N"/>
    <property type="match status" value="1"/>
</dbReference>
<dbReference type="RefSeq" id="WP_236865411.1">
    <property type="nucleotide sequence ID" value="NZ_AP025225.1"/>
</dbReference>
<comment type="catalytic activity">
    <reaction evidence="9">
        <text>ATP + H2O = ADP + phosphate + H(+)</text>
        <dbReference type="Rhea" id="RHEA:13065"/>
        <dbReference type="ChEBI" id="CHEBI:15377"/>
        <dbReference type="ChEBI" id="CHEBI:15378"/>
        <dbReference type="ChEBI" id="CHEBI:30616"/>
        <dbReference type="ChEBI" id="CHEBI:43474"/>
        <dbReference type="ChEBI" id="CHEBI:456216"/>
    </reaction>
</comment>
<comment type="caution">
    <text evidence="9">Lacks conserved residue(s) required for the propagation of feature annotation.</text>
</comment>
<evidence type="ECO:0000256" key="6">
    <source>
        <dbReference type="ARBA" id="ARBA00023125"/>
    </source>
</evidence>
<protein>
    <recommendedName>
        <fullName evidence="9">Holliday junction branch migration complex subunit RuvB</fullName>
        <ecNumber evidence="9">3.6.4.-</ecNumber>
    </recommendedName>
</protein>
<dbReference type="InterPro" id="IPR004605">
    <property type="entry name" value="DNA_helicase_Holl-junc_RuvB"/>
</dbReference>
<dbReference type="InterPro" id="IPR003593">
    <property type="entry name" value="AAA+_ATPase"/>
</dbReference>
<evidence type="ECO:0000313" key="12">
    <source>
        <dbReference type="Proteomes" id="UP001320209"/>
    </source>
</evidence>
<proteinExistence type="inferred from homology"/>
<dbReference type="Pfam" id="PF05491">
    <property type="entry name" value="WHD_RuvB"/>
    <property type="match status" value="1"/>
</dbReference>
<keyword evidence="3 9" id="KW-0227">DNA damage</keyword>
<evidence type="ECO:0000256" key="3">
    <source>
        <dbReference type="ARBA" id="ARBA00022763"/>
    </source>
</evidence>
<feature type="domain" description="AAA+ ATPase" evidence="10">
    <location>
        <begin position="57"/>
        <end position="184"/>
    </location>
</feature>
<feature type="binding site" evidence="9">
    <location>
        <position position="321"/>
    </location>
    <ligand>
        <name>DNA</name>
        <dbReference type="ChEBI" id="CHEBI:16991"/>
    </ligand>
</feature>
<reference evidence="11" key="1">
    <citation type="submission" date="2021-10" db="EMBL/GenBank/DDBJ databases">
        <title>Genome Sequence of The Candidatus Hydrogeosomobacter endosymbioticus, an Intracellular Bacterial Symbiont of the Anaerobic Ciliate GW7.</title>
        <authorList>
            <person name="Shiohama Y."/>
            <person name="Shinzato N."/>
        </authorList>
    </citation>
    <scope>NUCLEOTIDE SEQUENCE [LARGE SCALE GENOMIC DNA]</scope>
    <source>
        <strain evidence="11">200920</strain>
    </source>
</reference>
<dbReference type="HAMAP" id="MF_00016">
    <property type="entry name" value="DNA_HJ_migration_RuvB"/>
    <property type="match status" value="1"/>
</dbReference>
<comment type="similarity">
    <text evidence="9">Belongs to the RuvB family.</text>
</comment>
<gene>
    <name evidence="9 11" type="primary">ruvB</name>
    <name evidence="11" type="ORF">HYD_1730</name>
</gene>
<dbReference type="Proteomes" id="UP001320209">
    <property type="component" value="Chromosome"/>
</dbReference>
<feature type="binding site" evidence="9">
    <location>
        <position position="73"/>
    </location>
    <ligand>
        <name>ATP</name>
        <dbReference type="ChEBI" id="CHEBI:30616"/>
    </ligand>
</feature>
<feature type="region of interest" description="Small ATPAse domain (RuvB-S)" evidence="9">
    <location>
        <begin position="188"/>
        <end position="258"/>
    </location>
</feature>
<evidence type="ECO:0000256" key="8">
    <source>
        <dbReference type="ARBA" id="ARBA00023204"/>
    </source>
</evidence>
<evidence type="ECO:0000256" key="2">
    <source>
        <dbReference type="ARBA" id="ARBA00022741"/>
    </source>
</evidence>
<keyword evidence="2 9" id="KW-0547">Nucleotide-binding</keyword>
<name>A0ABM7V8D4_9PROT</name>
<dbReference type="InterPro" id="IPR041445">
    <property type="entry name" value="AAA_lid_4"/>
</dbReference>
<dbReference type="EMBL" id="AP025225">
    <property type="protein sequence ID" value="BDB96040.1"/>
    <property type="molecule type" value="Genomic_DNA"/>
</dbReference>
<dbReference type="InterPro" id="IPR008823">
    <property type="entry name" value="RuvB_wg_C"/>
</dbReference>
<feature type="binding site" evidence="9">
    <location>
        <position position="316"/>
    </location>
    <ligand>
        <name>DNA</name>
        <dbReference type="ChEBI" id="CHEBI:16991"/>
    </ligand>
</feature>
<keyword evidence="6 9" id="KW-0238">DNA-binding</keyword>
<sequence length="333" mass="36075">MIDGRIRIMNPSSDEFMDEEQIDRALRPTTLAAFIGQESISRNLKVFVDAARARKEALDHVLLSGPPGLGKTTLAHIVANELGSGLKMASGPAISKAGEVAAILTNLEPRDVLFIDEIHRLSIACEEILYSAMEDCKISLIVGEGPHARSVSLSLPAFTLVGATTRSGLLSSPLRDRFGVLFSLEFYSSGELSVILRAAAAKLKTAISDEASCEIAKRSRGTPRIAIRLLRRVRDFAEVFGDKSISLVSAKKALSSLGISEHGLDSLDQKYLSLIKDTFNGGPVGIETLSSAIGETKDTLEDITEPYLMQSGFIMRTPRGRVLTEFGRDLLDR</sequence>
<feature type="binding site" evidence="9">
    <location>
        <position position="177"/>
    </location>
    <ligand>
        <name>ATP</name>
        <dbReference type="ChEBI" id="CHEBI:30616"/>
    </ligand>
</feature>
<feature type="binding site" evidence="9">
    <location>
        <position position="27"/>
    </location>
    <ligand>
        <name>ATP</name>
        <dbReference type="ChEBI" id="CHEBI:30616"/>
    </ligand>
</feature>
<accession>A0ABM7V8D4</accession>
<keyword evidence="8 9" id="KW-0234">DNA repair</keyword>
<evidence type="ECO:0000256" key="4">
    <source>
        <dbReference type="ARBA" id="ARBA00022801"/>
    </source>
</evidence>
<keyword evidence="5 9" id="KW-0067">ATP-binding</keyword>
<evidence type="ECO:0000313" key="11">
    <source>
        <dbReference type="EMBL" id="BDB96040.1"/>
    </source>
</evidence>
<feature type="binding site" evidence="9">
    <location>
        <position position="72"/>
    </location>
    <ligand>
        <name>Mg(2+)</name>
        <dbReference type="ChEBI" id="CHEBI:18420"/>
    </ligand>
</feature>
<feature type="binding site" evidence="9">
    <location>
        <position position="224"/>
    </location>
    <ligand>
        <name>ATP</name>
        <dbReference type="ChEBI" id="CHEBI:30616"/>
    </ligand>
</feature>
<comment type="function">
    <text evidence="9">The RuvA-RuvB-RuvC complex processes Holliday junction (HJ) DNA during genetic recombination and DNA repair, while the RuvA-RuvB complex plays an important role in the rescue of blocked DNA replication forks via replication fork reversal (RFR). RuvA specifically binds to HJ cruciform DNA, conferring on it an open structure. The RuvB hexamer acts as an ATP-dependent pump, pulling dsDNA into and through the RuvAB complex. RuvB forms 2 homohexamers on either side of HJ DNA bound by 1 or 2 RuvA tetramers; 4 subunits per hexamer contact DNA at a time. Coordinated motions by a converter formed by DNA-disengaged RuvB subunits stimulates ATP hydrolysis and nucleotide exchange. Immobilization of the converter enables RuvB to convert the ATP-contained energy into a lever motion, pulling 2 nucleotides of DNA out of the RuvA tetramer per ATP hydrolyzed, thus driving DNA branch migration. The RuvB motors rotate together with the DNA substrate, which together with the progressing nucleotide cycle form the mechanistic basis for DNA recombination by continuous HJ branch migration. Branch migration allows RuvC to scan DNA until it finds its consensus sequence, where it cleaves and resolves cruciform DNA.</text>
</comment>
<dbReference type="InterPro" id="IPR008824">
    <property type="entry name" value="RuvB-like_N"/>
</dbReference>
<dbReference type="CDD" id="cd00009">
    <property type="entry name" value="AAA"/>
    <property type="match status" value="1"/>
</dbReference>
<dbReference type="Gene3D" id="3.40.50.300">
    <property type="entry name" value="P-loop containing nucleotide triphosphate hydrolases"/>
    <property type="match status" value="1"/>
</dbReference>
<feature type="region of interest" description="Head domain (RuvB-H)" evidence="9">
    <location>
        <begin position="261"/>
        <end position="333"/>
    </location>
</feature>
<dbReference type="InterPro" id="IPR036390">
    <property type="entry name" value="WH_DNA-bd_sf"/>
</dbReference>
<feature type="binding site" evidence="9">
    <location>
        <position position="71"/>
    </location>
    <ligand>
        <name>ATP</name>
        <dbReference type="ChEBI" id="CHEBI:30616"/>
    </ligand>
</feature>
<keyword evidence="4 9" id="KW-0378">Hydrolase</keyword>
<evidence type="ECO:0000256" key="7">
    <source>
        <dbReference type="ARBA" id="ARBA00023172"/>
    </source>
</evidence>
<dbReference type="NCBIfam" id="TIGR00635">
    <property type="entry name" value="ruvB"/>
    <property type="match status" value="1"/>
</dbReference>
<dbReference type="PANTHER" id="PTHR42848:SF1">
    <property type="entry name" value="HOLLIDAY JUNCTION BRANCH MIGRATION COMPLEX SUBUNIT RUVB"/>
    <property type="match status" value="1"/>
</dbReference>
<organism evidence="11 12">
    <name type="scientific">Candidatus Hydrogenosomobacter endosymbioticus</name>
    <dbReference type="NCBI Taxonomy" id="2558174"/>
    <lineage>
        <taxon>Bacteria</taxon>
        <taxon>Pseudomonadati</taxon>
        <taxon>Pseudomonadota</taxon>
        <taxon>Alphaproteobacteria</taxon>
        <taxon>Holosporales</taxon>
        <taxon>Holosporaceae</taxon>
        <taxon>Candidatus Hydrogenosomobacter</taxon>
    </lineage>
</organism>
<dbReference type="Gene3D" id="1.10.10.10">
    <property type="entry name" value="Winged helix-like DNA-binding domain superfamily/Winged helix DNA-binding domain"/>
    <property type="match status" value="1"/>
</dbReference>
<keyword evidence="1 9" id="KW-0963">Cytoplasm</keyword>
<comment type="subcellular location">
    <subcellularLocation>
        <location evidence="9">Cytoplasm</location>
    </subcellularLocation>
</comment>
<evidence type="ECO:0000259" key="10">
    <source>
        <dbReference type="SMART" id="SM00382"/>
    </source>
</evidence>
<feature type="binding site" evidence="9">
    <location>
        <position position="26"/>
    </location>
    <ligand>
        <name>ATP</name>
        <dbReference type="ChEBI" id="CHEBI:30616"/>
    </ligand>
</feature>
<comment type="domain">
    <text evidence="9">Has 3 domains, the large (RuvB-L) and small ATPase (RuvB-S) domains and the C-terminal head (RuvB-H) domain. The head domain binds DNA, while the ATPase domains jointly bind ATP, ADP or are empty depending on the state of the subunit in the translocation cycle. During a single DNA translocation step the structure of each domain remains the same, but their relative positions change.</text>
</comment>
<dbReference type="SUPFAM" id="SSF52540">
    <property type="entry name" value="P-loop containing nucleoside triphosphate hydrolases"/>
    <property type="match status" value="1"/>
</dbReference>
<dbReference type="NCBIfam" id="NF000868">
    <property type="entry name" value="PRK00080.1"/>
    <property type="match status" value="1"/>
</dbReference>
<comment type="subunit">
    <text evidence="9">Homohexamer. Forms an RuvA(8)-RuvB(12)-Holliday junction (HJ) complex. HJ DNA is sandwiched between 2 RuvA tetramers; dsDNA enters through RuvA and exits via RuvB. An RuvB hexamer assembles on each DNA strand where it exits the tetramer. Each RuvB hexamer is contacted by two RuvA subunits (via domain III) on 2 adjacent RuvB subunits; this complex drives branch migration. In the full resolvosome a probable DNA-RuvA(4)-RuvB(12)-RuvC(2) complex forms which resolves the HJ.</text>
</comment>
<keyword evidence="11" id="KW-0347">Helicase</keyword>
<dbReference type="Pfam" id="PF17864">
    <property type="entry name" value="AAA_lid_4"/>
    <property type="match status" value="1"/>
</dbReference>
<dbReference type="Gene3D" id="1.10.8.60">
    <property type="match status" value="1"/>
</dbReference>
<dbReference type="PANTHER" id="PTHR42848">
    <property type="match status" value="1"/>
</dbReference>
<dbReference type="InterPro" id="IPR036388">
    <property type="entry name" value="WH-like_DNA-bd_sf"/>
</dbReference>
<evidence type="ECO:0000256" key="1">
    <source>
        <dbReference type="ARBA" id="ARBA00022490"/>
    </source>
</evidence>
<keyword evidence="7 9" id="KW-0233">DNA recombination</keyword>